<gene>
    <name evidence="2" type="ORF">GHYDROH2_25050</name>
</gene>
<evidence type="ECO:0000313" key="3">
    <source>
        <dbReference type="Proteomes" id="UP001144352"/>
    </source>
</evidence>
<dbReference type="Proteomes" id="UP001144352">
    <property type="component" value="Unassembled WGS sequence"/>
</dbReference>
<accession>A0A9W6G1A2</accession>
<organism evidence="2 3">
    <name type="scientific">Geobacter hydrogenophilus</name>
    <dbReference type="NCBI Taxonomy" id="40983"/>
    <lineage>
        <taxon>Bacteria</taxon>
        <taxon>Pseudomonadati</taxon>
        <taxon>Thermodesulfobacteriota</taxon>
        <taxon>Desulfuromonadia</taxon>
        <taxon>Geobacterales</taxon>
        <taxon>Geobacteraceae</taxon>
        <taxon>Geobacter</taxon>
    </lineage>
</organism>
<feature type="compositionally biased region" description="Polar residues" evidence="1">
    <location>
        <begin position="1"/>
        <end position="24"/>
    </location>
</feature>
<evidence type="ECO:0000313" key="2">
    <source>
        <dbReference type="EMBL" id="GLI39004.1"/>
    </source>
</evidence>
<feature type="region of interest" description="Disordered" evidence="1">
    <location>
        <begin position="1"/>
        <end position="51"/>
    </location>
</feature>
<proteinExistence type="predicted"/>
<name>A0A9W6G1A2_9BACT</name>
<evidence type="ECO:0000256" key="1">
    <source>
        <dbReference type="SAM" id="MobiDB-lite"/>
    </source>
</evidence>
<sequence>MEPTAPSAQESTLGEQPTQWQSSPDADEREIKEYQHPAAPVSPPSASVPSSQGQKYVVFRGVLERFKAYSGVKAPKSLLALFDEPVATSIKQDPPICIADGKTMIKVQIELPDSGNDAPNFALRGAGLKSLKKLGDNRWLIEAIPEAGRFEATLTIVMGEKIVDYPFTVAPKADINLDRNGVTDEADFLLFLSKVGTDKAPAYDFNGDGKRDYVDDYIYTANYLVEREGNKNKKK</sequence>
<dbReference type="RefSeq" id="WP_246551366.1">
    <property type="nucleotide sequence ID" value="NZ_BSDS01000002.1"/>
</dbReference>
<reference evidence="2" key="1">
    <citation type="submission" date="2022-12" db="EMBL/GenBank/DDBJ databases">
        <title>Reference genome sequencing for broad-spectrum identification of bacterial and archaeal isolates by mass spectrometry.</title>
        <authorList>
            <person name="Sekiguchi Y."/>
            <person name="Tourlousse D.M."/>
        </authorList>
    </citation>
    <scope>NUCLEOTIDE SEQUENCE</scope>
    <source>
        <strain evidence="2">H2</strain>
    </source>
</reference>
<dbReference type="AlphaFoldDB" id="A0A9W6G1A2"/>
<dbReference type="EMBL" id="BSDS01000002">
    <property type="protein sequence ID" value="GLI39004.1"/>
    <property type="molecule type" value="Genomic_DNA"/>
</dbReference>
<comment type="caution">
    <text evidence="2">The sequence shown here is derived from an EMBL/GenBank/DDBJ whole genome shotgun (WGS) entry which is preliminary data.</text>
</comment>
<keyword evidence="3" id="KW-1185">Reference proteome</keyword>
<protein>
    <submittedName>
        <fullName evidence="2">Uncharacterized protein</fullName>
    </submittedName>
</protein>